<dbReference type="AlphaFoldDB" id="A0A640UP21"/>
<proteinExistence type="predicted"/>
<dbReference type="GeneID" id="96283625"/>
<feature type="compositionally biased region" description="Pro residues" evidence="1">
    <location>
        <begin position="150"/>
        <end position="159"/>
    </location>
</feature>
<feature type="compositionally biased region" description="Low complexity" evidence="1">
    <location>
        <begin position="400"/>
        <end position="420"/>
    </location>
</feature>
<feature type="compositionally biased region" description="Low complexity" evidence="1">
    <location>
        <begin position="182"/>
        <end position="231"/>
    </location>
</feature>
<accession>A0A640UP21</accession>
<dbReference type="EMBL" id="BLIR01000001">
    <property type="protein sequence ID" value="GFE37828.1"/>
    <property type="molecule type" value="Genomic_DNA"/>
</dbReference>
<evidence type="ECO:0000313" key="4">
    <source>
        <dbReference type="Proteomes" id="UP000431826"/>
    </source>
</evidence>
<comment type="caution">
    <text evidence="3">The sequence shown here is derived from an EMBL/GenBank/DDBJ whole genome shotgun (WGS) entry which is preliminary data.</text>
</comment>
<evidence type="ECO:0000313" key="3">
    <source>
        <dbReference type="EMBL" id="GFE37828.1"/>
    </source>
</evidence>
<feature type="compositionally biased region" description="Low complexity" evidence="1">
    <location>
        <begin position="35"/>
        <end position="60"/>
    </location>
</feature>
<organism evidence="3 4">
    <name type="scientific">Streptomyces tubercidicus</name>
    <dbReference type="NCBI Taxonomy" id="47759"/>
    <lineage>
        <taxon>Bacteria</taxon>
        <taxon>Bacillati</taxon>
        <taxon>Actinomycetota</taxon>
        <taxon>Actinomycetes</taxon>
        <taxon>Kitasatosporales</taxon>
        <taxon>Streptomycetaceae</taxon>
        <taxon>Streptomyces</taxon>
    </lineage>
</organism>
<feature type="compositionally biased region" description="Polar residues" evidence="1">
    <location>
        <begin position="608"/>
        <end position="622"/>
    </location>
</feature>
<dbReference type="RefSeq" id="WP_308789374.1">
    <property type="nucleotide sequence ID" value="NZ_BLIR01000001.1"/>
</dbReference>
<feature type="compositionally biased region" description="Low complexity" evidence="1">
    <location>
        <begin position="67"/>
        <end position="130"/>
    </location>
</feature>
<evidence type="ECO:0000256" key="1">
    <source>
        <dbReference type="SAM" id="MobiDB-lite"/>
    </source>
</evidence>
<feature type="compositionally biased region" description="Basic and acidic residues" evidence="1">
    <location>
        <begin position="482"/>
        <end position="493"/>
    </location>
</feature>
<keyword evidence="4" id="KW-1185">Reference proteome</keyword>
<sequence length="650" mass="65955">MTQSGQGHDPQNSAAGPAREGIVLPANGEPWVPDQQAAPPAGQPWGQPWGPGQQAAPGPQSYDEATAQGQPAQGQPAPQQGYGQNPQQGYGQEPQQGYGQEPQQGYGQGPQQGYAPAQPSTPQGLLPQQSQGGGQGFPPPPQGQQSAAPAMPPSAPPQAPQQQPAAPQPQPGFDAEATALLPPSAQPGQGAPGALPPEGQQPYGQQPPQQPYGQQAQQPQQTQQPQHHYGQLPQGQSGELVRATPQTGAPLPPATDDAAPTALIPPIGGTSGGPGGHGGAPLPPETASRPETPDESTTMLRAIKPTQGGSQGRPMPQSQPMPGAQGAGDGEATQLIPPVGAGAPPPPPGASYGGHPGAPGDRPTPSEFDGLFRDGPGGPGQAGPAAAPDSTAQLPRFDDQGGPPYGQQSQGYGQQFPPGGNYSQRPTFDDDGGSGRRRLPPLAIVGIVIVALAGAGLGLGWALSGGGDSEGTAKKQGSGADATKEAKDPEKPKSTPSTDPAEKQAKGLDALLGDSNNSRSSVINAVNSIRSCDNLGGAAKDLRAAAGQRNNLVKRLQQLPVDKIPNHAQLTAALTKAWQSSASADNHYAAWAGQVGGKKGCHKGKARNTGQTAQGNTASGQATVAKRQAAQIWNPLAKKYGLTERRPEQL</sequence>
<feature type="region of interest" description="Disordered" evidence="1">
    <location>
        <begin position="1"/>
        <end position="438"/>
    </location>
</feature>
<feature type="compositionally biased region" description="Polar residues" evidence="1">
    <location>
        <begin position="1"/>
        <end position="14"/>
    </location>
</feature>
<keyword evidence="2" id="KW-0812">Transmembrane</keyword>
<feature type="compositionally biased region" description="Low complexity" evidence="1">
    <location>
        <begin position="254"/>
        <end position="268"/>
    </location>
</feature>
<reference evidence="3 4" key="1">
    <citation type="submission" date="2019-12" db="EMBL/GenBank/DDBJ databases">
        <title>Whole genome shotgun sequence of Streptomyces tubercidicus NBRC 13090.</title>
        <authorList>
            <person name="Ichikawa N."/>
            <person name="Kimura A."/>
            <person name="Kitahashi Y."/>
            <person name="Komaki H."/>
            <person name="Tamura T."/>
        </authorList>
    </citation>
    <scope>NUCLEOTIDE SEQUENCE [LARGE SCALE GENOMIC DNA]</scope>
    <source>
        <strain evidence="3 4">NBRC 13090</strain>
    </source>
</reference>
<feature type="compositionally biased region" description="Gly residues" evidence="1">
    <location>
        <begin position="269"/>
        <end position="279"/>
    </location>
</feature>
<dbReference type="Proteomes" id="UP000431826">
    <property type="component" value="Unassembled WGS sequence"/>
</dbReference>
<feature type="region of interest" description="Disordered" evidence="1">
    <location>
        <begin position="601"/>
        <end position="622"/>
    </location>
</feature>
<feature type="transmembrane region" description="Helical" evidence="2">
    <location>
        <begin position="442"/>
        <end position="463"/>
    </location>
</feature>
<feature type="region of interest" description="Disordered" evidence="1">
    <location>
        <begin position="467"/>
        <end position="503"/>
    </location>
</feature>
<keyword evidence="2" id="KW-1133">Transmembrane helix</keyword>
<evidence type="ECO:0000256" key="2">
    <source>
        <dbReference type="SAM" id="Phobius"/>
    </source>
</evidence>
<gene>
    <name evidence="3" type="ORF">Stube_25010</name>
</gene>
<keyword evidence="2" id="KW-0472">Membrane</keyword>
<name>A0A640UP21_9ACTN</name>
<protein>
    <submittedName>
        <fullName evidence="3">Uncharacterized protein</fullName>
    </submittedName>
</protein>